<accession>A0A402B237</accession>
<organism evidence="1 2">
    <name type="scientific">Dictyobacter alpinus</name>
    <dbReference type="NCBI Taxonomy" id="2014873"/>
    <lineage>
        <taxon>Bacteria</taxon>
        <taxon>Bacillati</taxon>
        <taxon>Chloroflexota</taxon>
        <taxon>Ktedonobacteria</taxon>
        <taxon>Ktedonobacterales</taxon>
        <taxon>Dictyobacteraceae</taxon>
        <taxon>Dictyobacter</taxon>
    </lineage>
</organism>
<dbReference type="Proteomes" id="UP000287171">
    <property type="component" value="Unassembled WGS sequence"/>
</dbReference>
<reference evidence="2" key="1">
    <citation type="submission" date="2018-12" db="EMBL/GenBank/DDBJ databases">
        <title>Tengunoibacter tsumagoiensis gen. nov., sp. nov., Dictyobacter kobayashii sp. nov., D. alpinus sp. nov., and D. joshuensis sp. nov. and description of Dictyobacteraceae fam. nov. within the order Ktedonobacterales isolated from Tengu-no-mugimeshi.</title>
        <authorList>
            <person name="Wang C.M."/>
            <person name="Zheng Y."/>
            <person name="Sakai Y."/>
            <person name="Toyoda A."/>
            <person name="Minakuchi Y."/>
            <person name="Abe K."/>
            <person name="Yokota A."/>
            <person name="Yabe S."/>
        </authorList>
    </citation>
    <scope>NUCLEOTIDE SEQUENCE [LARGE SCALE GENOMIC DNA]</scope>
    <source>
        <strain evidence="2">Uno16</strain>
    </source>
</reference>
<proteinExistence type="predicted"/>
<name>A0A402B237_9CHLR</name>
<sequence length="72" mass="7851">MSSLIILIYTKTIIKITYGVNYYTMSSFITLSANFKTLPLFEAKNGKCVPQARGGKKVAAGVFFSSASSDFL</sequence>
<protein>
    <submittedName>
        <fullName evidence="1">Uncharacterized protein</fullName>
    </submittedName>
</protein>
<evidence type="ECO:0000313" key="1">
    <source>
        <dbReference type="EMBL" id="GCE25403.1"/>
    </source>
</evidence>
<comment type="caution">
    <text evidence="1">The sequence shown here is derived from an EMBL/GenBank/DDBJ whole genome shotgun (WGS) entry which is preliminary data.</text>
</comment>
<dbReference type="AlphaFoldDB" id="A0A402B237"/>
<keyword evidence="2" id="KW-1185">Reference proteome</keyword>
<dbReference type="RefSeq" id="WP_126625992.1">
    <property type="nucleotide sequence ID" value="NZ_BIFT01000001.1"/>
</dbReference>
<gene>
    <name evidence="1" type="ORF">KDA_08870</name>
</gene>
<dbReference type="EMBL" id="BIFT01000001">
    <property type="protein sequence ID" value="GCE25403.1"/>
    <property type="molecule type" value="Genomic_DNA"/>
</dbReference>
<evidence type="ECO:0000313" key="2">
    <source>
        <dbReference type="Proteomes" id="UP000287171"/>
    </source>
</evidence>